<dbReference type="InterPro" id="IPR029033">
    <property type="entry name" value="His_PPase_superfam"/>
</dbReference>
<keyword evidence="1" id="KW-0324">Glycolysis</keyword>
<organism evidence="3 4">
    <name type="scientific">Bacillus norwichensis</name>
    <dbReference type="NCBI Taxonomy" id="2762217"/>
    <lineage>
        <taxon>Bacteria</taxon>
        <taxon>Bacillati</taxon>
        <taxon>Bacillota</taxon>
        <taxon>Bacilli</taxon>
        <taxon>Bacillales</taxon>
        <taxon>Bacillaceae</taxon>
        <taxon>Bacillus</taxon>
    </lineage>
</organism>
<sequence length="205" mass="23774">METTLYLTRHGQTEWNLIDKMQGHMDSPLTELGIQQAVWLKVRLEDVHFDAIYSSSSSRAINTARILSNNRPIEIQTIDSLREINLGLWEGQQIEHIQRKCPIQYAQFLTKPHLYSPIGHGESYLELLERTIPLLEDIISKHKGEQVLIVTHRITLKVIMSFFMKKRLHEIGDMPDIYHTALCKISINDGSPKVVLYDDISHYQE</sequence>
<accession>A0ABR8VPU6</accession>
<dbReference type="InterPro" id="IPR050275">
    <property type="entry name" value="PGM_Phosphatase"/>
</dbReference>
<dbReference type="PIRSF" id="PIRSF000709">
    <property type="entry name" value="6PFK_2-Ptase"/>
    <property type="match status" value="1"/>
</dbReference>
<protein>
    <submittedName>
        <fullName evidence="3">Histidine phosphatase family protein</fullName>
    </submittedName>
</protein>
<dbReference type="PANTHER" id="PTHR48100">
    <property type="entry name" value="BROAD-SPECIFICITY PHOSPHATASE YOR283W-RELATED"/>
    <property type="match status" value="1"/>
</dbReference>
<reference evidence="3 4" key="1">
    <citation type="submission" date="2020-08" db="EMBL/GenBank/DDBJ databases">
        <title>A Genomic Blueprint of the Chicken Gut Microbiome.</title>
        <authorList>
            <person name="Gilroy R."/>
            <person name="Ravi A."/>
            <person name="Getino M."/>
            <person name="Pursley I."/>
            <person name="Horton D.L."/>
            <person name="Alikhan N.-F."/>
            <person name="Baker D."/>
            <person name="Gharbi K."/>
            <person name="Hall N."/>
            <person name="Watson M."/>
            <person name="Adriaenssens E.M."/>
            <person name="Foster-Nyarko E."/>
            <person name="Jarju S."/>
            <person name="Secka A."/>
            <person name="Antonio M."/>
            <person name="Oren A."/>
            <person name="Chaudhuri R."/>
            <person name="La Ragione R.M."/>
            <person name="Hildebrand F."/>
            <person name="Pallen M.J."/>
        </authorList>
    </citation>
    <scope>NUCLEOTIDE SEQUENCE [LARGE SCALE GENOMIC DNA]</scope>
    <source>
        <strain evidence="3 4">Sa1BUA2</strain>
    </source>
</reference>
<evidence type="ECO:0000313" key="4">
    <source>
        <dbReference type="Proteomes" id="UP000648182"/>
    </source>
</evidence>
<dbReference type="PANTHER" id="PTHR48100:SF1">
    <property type="entry name" value="HISTIDINE PHOSPHATASE FAMILY PROTEIN-RELATED"/>
    <property type="match status" value="1"/>
</dbReference>
<dbReference type="RefSeq" id="WP_191814941.1">
    <property type="nucleotide sequence ID" value="NZ_JACSPV010000038.1"/>
</dbReference>
<keyword evidence="2" id="KW-0413">Isomerase</keyword>
<dbReference type="CDD" id="cd07067">
    <property type="entry name" value="HP_PGM_like"/>
    <property type="match status" value="1"/>
</dbReference>
<gene>
    <name evidence="3" type="ORF">H9631_17085</name>
</gene>
<dbReference type="Gene3D" id="3.40.50.1240">
    <property type="entry name" value="Phosphoglycerate mutase-like"/>
    <property type="match status" value="1"/>
</dbReference>
<evidence type="ECO:0000256" key="1">
    <source>
        <dbReference type="ARBA" id="ARBA00023152"/>
    </source>
</evidence>
<dbReference type="InterPro" id="IPR013078">
    <property type="entry name" value="His_Pase_superF_clade-1"/>
</dbReference>
<comment type="caution">
    <text evidence="3">The sequence shown here is derived from an EMBL/GenBank/DDBJ whole genome shotgun (WGS) entry which is preliminary data.</text>
</comment>
<dbReference type="SMART" id="SM00855">
    <property type="entry name" value="PGAM"/>
    <property type="match status" value="1"/>
</dbReference>
<dbReference type="SUPFAM" id="SSF53254">
    <property type="entry name" value="Phosphoglycerate mutase-like"/>
    <property type="match status" value="1"/>
</dbReference>
<evidence type="ECO:0000313" key="3">
    <source>
        <dbReference type="EMBL" id="MBD8006788.1"/>
    </source>
</evidence>
<keyword evidence="4" id="KW-1185">Reference proteome</keyword>
<name>A0ABR8VPU6_9BACI</name>
<dbReference type="EMBL" id="JACSPV010000038">
    <property type="protein sequence ID" value="MBD8006788.1"/>
    <property type="molecule type" value="Genomic_DNA"/>
</dbReference>
<proteinExistence type="predicted"/>
<evidence type="ECO:0000256" key="2">
    <source>
        <dbReference type="ARBA" id="ARBA00023235"/>
    </source>
</evidence>
<dbReference type="Pfam" id="PF00300">
    <property type="entry name" value="His_Phos_1"/>
    <property type="match status" value="1"/>
</dbReference>
<dbReference type="PROSITE" id="PS00175">
    <property type="entry name" value="PG_MUTASE"/>
    <property type="match status" value="1"/>
</dbReference>
<dbReference type="InterPro" id="IPR001345">
    <property type="entry name" value="PG/BPGM_mutase_AS"/>
</dbReference>
<dbReference type="Proteomes" id="UP000648182">
    <property type="component" value="Unassembled WGS sequence"/>
</dbReference>